<dbReference type="Gene3D" id="3.30.1310.20">
    <property type="entry name" value="PRTase-like"/>
    <property type="match status" value="1"/>
</dbReference>
<dbReference type="AlphaFoldDB" id="A0A0F9SYM4"/>
<proteinExistence type="predicted"/>
<evidence type="ECO:0000259" key="1">
    <source>
        <dbReference type="Pfam" id="PF00156"/>
    </source>
</evidence>
<dbReference type="Pfam" id="PF00156">
    <property type="entry name" value="Pribosyltran"/>
    <property type="match status" value="1"/>
</dbReference>
<comment type="caution">
    <text evidence="2">The sequence shown here is derived from an EMBL/GenBank/DDBJ whole genome shotgun (WGS) entry which is preliminary data.</text>
</comment>
<organism evidence="2">
    <name type="scientific">marine sediment metagenome</name>
    <dbReference type="NCBI Taxonomy" id="412755"/>
    <lineage>
        <taxon>unclassified sequences</taxon>
        <taxon>metagenomes</taxon>
        <taxon>ecological metagenomes</taxon>
    </lineage>
</organism>
<name>A0A0F9SYM4_9ZZZZ</name>
<gene>
    <name evidence="2" type="ORF">LCGC14_0394630</name>
</gene>
<dbReference type="InterPro" id="IPR000836">
    <property type="entry name" value="PRTase_dom"/>
</dbReference>
<dbReference type="CDD" id="cd06223">
    <property type="entry name" value="PRTases_typeI"/>
    <property type="match status" value="1"/>
</dbReference>
<feature type="domain" description="Phosphoribosyltransferase" evidence="1">
    <location>
        <begin position="15"/>
        <end position="177"/>
    </location>
</feature>
<reference evidence="2" key="1">
    <citation type="journal article" date="2015" name="Nature">
        <title>Complex archaea that bridge the gap between prokaryotes and eukaryotes.</title>
        <authorList>
            <person name="Spang A."/>
            <person name="Saw J.H."/>
            <person name="Jorgensen S.L."/>
            <person name="Zaremba-Niedzwiedzka K."/>
            <person name="Martijn J."/>
            <person name="Lind A.E."/>
            <person name="van Eijk R."/>
            <person name="Schleper C."/>
            <person name="Guy L."/>
            <person name="Ettema T.J."/>
        </authorList>
    </citation>
    <scope>NUCLEOTIDE SEQUENCE</scope>
</reference>
<accession>A0A0F9SYM4</accession>
<protein>
    <recommendedName>
        <fullName evidence="1">Phosphoribosyltransferase domain-containing protein</fullName>
    </recommendedName>
</protein>
<dbReference type="EMBL" id="LAZR01000333">
    <property type="protein sequence ID" value="KKN74010.1"/>
    <property type="molecule type" value="Genomic_DNA"/>
</dbReference>
<dbReference type="InterPro" id="IPR029057">
    <property type="entry name" value="PRTase-like"/>
</dbReference>
<sequence length="227" mass="23995">MNEPVPFPDRATAGRLLADRLAGMELADPVVLALPRGGVPVGLEIARKLAAPLDLLIVRKIGVPWQPELAAAAIVEGEGEGAEVVRNDDVMRLAGLDDATLHKLADKELREIARRRDAYLAGRAPVPTAGRTAILVDDGIATGATVRAALIGLRRRGAAHLVLAVPVAPRETLAALRPLVDDLVCLTTPEPFYAIGIHYRDFHQLGDDEVVAMLDAARGETSGQPGG</sequence>
<dbReference type="Gene3D" id="3.40.50.2020">
    <property type="match status" value="1"/>
</dbReference>
<evidence type="ECO:0000313" key="2">
    <source>
        <dbReference type="EMBL" id="KKN74010.1"/>
    </source>
</evidence>
<dbReference type="SUPFAM" id="SSF53271">
    <property type="entry name" value="PRTase-like"/>
    <property type="match status" value="1"/>
</dbReference>